<name>F4QI35_9CAUL</name>
<dbReference type="EMBL" id="GL883077">
    <property type="protein sequence ID" value="EGF92902.1"/>
    <property type="molecule type" value="Genomic_DNA"/>
</dbReference>
<organism evidence="1 2">
    <name type="scientific">Asticcacaulis biprosthecium C19</name>
    <dbReference type="NCBI Taxonomy" id="715226"/>
    <lineage>
        <taxon>Bacteria</taxon>
        <taxon>Pseudomonadati</taxon>
        <taxon>Pseudomonadota</taxon>
        <taxon>Alphaproteobacteria</taxon>
        <taxon>Caulobacterales</taxon>
        <taxon>Caulobacteraceae</taxon>
        <taxon>Asticcacaulis</taxon>
    </lineage>
</organism>
<evidence type="ECO:0000313" key="2">
    <source>
        <dbReference type="Proteomes" id="UP000006512"/>
    </source>
</evidence>
<keyword evidence="2" id="KW-1185">Reference proteome</keyword>
<sequence>MSRYTSLTDCKVTLAKPDEAGYRASDCPGLDGFGLQKIEADGRENLAIQPPGSLSQNLKLPAYSGGGFSALGEQAEWRGKPGTPPDALIVRYKVAERADAPEQWTSYVMVASLKDTPCVVARIAPGPQQNEEARRVADSAMPCLAPGA</sequence>
<dbReference type="eggNOG" id="ENOG503321S">
    <property type="taxonomic scope" value="Bacteria"/>
</dbReference>
<proteinExistence type="predicted"/>
<accession>F4QI35</accession>
<evidence type="ECO:0000313" key="1">
    <source>
        <dbReference type="EMBL" id="EGF92902.1"/>
    </source>
</evidence>
<protein>
    <recommendedName>
        <fullName evidence="3">Lipoprotein</fullName>
    </recommendedName>
</protein>
<reference evidence="2" key="1">
    <citation type="submission" date="2011-03" db="EMBL/GenBank/DDBJ databases">
        <title>Draft genome sequence of Brevundimonas diminuta.</title>
        <authorList>
            <person name="Brown P.J.B."/>
            <person name="Buechlein A."/>
            <person name="Hemmerich C."/>
            <person name="Brun Y.V."/>
        </authorList>
    </citation>
    <scope>NUCLEOTIDE SEQUENCE [LARGE SCALE GENOMIC DNA]</scope>
    <source>
        <strain evidence="2">C19</strain>
    </source>
</reference>
<dbReference type="AlphaFoldDB" id="F4QI35"/>
<dbReference type="Proteomes" id="UP000006512">
    <property type="component" value="Unassembled WGS sequence"/>
</dbReference>
<evidence type="ECO:0008006" key="3">
    <source>
        <dbReference type="Google" id="ProtNLM"/>
    </source>
</evidence>
<gene>
    <name evidence="1" type="ORF">ABI_13400</name>
</gene>
<dbReference type="HOGENOM" id="CLU_1755089_0_0_5"/>